<evidence type="ECO:0008006" key="3">
    <source>
        <dbReference type="Google" id="ProtNLM"/>
    </source>
</evidence>
<keyword evidence="1" id="KW-0812">Transmembrane</keyword>
<sequence length="141" mass="15432">MEYVLIWLVVAALSAYFARVKGRNPALWFVIGFIFSFLALAFLWFMPEPESGGGKIQAGTKSLELSDKHRKCPFCAETVLNEAIKCKHCGSELEPVSSHAAEKSEYPAEDDNPMDGAFGEHLPIVLAAALAIGVIIFISTR</sequence>
<reference evidence="2" key="1">
    <citation type="submission" date="2019-02" db="EMBL/GenBank/DDBJ databases">
        <authorList>
            <consortium name="Genoscope - CEA"/>
            <person name="William W."/>
        </authorList>
    </citation>
    <scope>NUCLEOTIDE SEQUENCE [LARGE SCALE GENOMIC DNA]</scope>
    <source>
        <strain evidence="2">YSy11</strain>
    </source>
</reference>
<dbReference type="EMBL" id="LR215729">
    <property type="protein sequence ID" value="VEV98246.1"/>
    <property type="molecule type" value="Genomic_DNA"/>
</dbReference>
<dbReference type="RefSeq" id="WP_150548806.1">
    <property type="nucleotide sequence ID" value="NZ_LR215729.2"/>
</dbReference>
<keyword evidence="1" id="KW-0472">Membrane</keyword>
<feature type="transmembrane region" description="Helical" evidence="1">
    <location>
        <begin position="122"/>
        <end position="140"/>
    </location>
</feature>
<accession>A0A653E892</accession>
<dbReference type="AlphaFoldDB" id="A0A653E892"/>
<proteinExistence type="predicted"/>
<gene>
    <name evidence="2" type="ORF">PMYSY11_3202</name>
</gene>
<protein>
    <recommendedName>
        <fullName evidence="3">Zinc ribbon domain-containing protein</fullName>
    </recommendedName>
</protein>
<name>A0A653E892_9PSED</name>
<evidence type="ECO:0000313" key="2">
    <source>
        <dbReference type="EMBL" id="VEV98246.1"/>
    </source>
</evidence>
<feature type="transmembrane region" description="Helical" evidence="1">
    <location>
        <begin position="27"/>
        <end position="46"/>
    </location>
</feature>
<keyword evidence="1" id="KW-1133">Transmembrane helix</keyword>
<organism evidence="2">
    <name type="scientific">Pseudomonas marincola</name>
    <dbReference type="NCBI Taxonomy" id="437900"/>
    <lineage>
        <taxon>Bacteria</taxon>
        <taxon>Pseudomonadati</taxon>
        <taxon>Pseudomonadota</taxon>
        <taxon>Gammaproteobacteria</taxon>
        <taxon>Pseudomonadales</taxon>
        <taxon>Pseudomonadaceae</taxon>
        <taxon>Pseudomonas</taxon>
    </lineage>
</organism>
<evidence type="ECO:0000256" key="1">
    <source>
        <dbReference type="SAM" id="Phobius"/>
    </source>
</evidence>